<dbReference type="GO" id="GO:0030488">
    <property type="term" value="P:tRNA methylation"/>
    <property type="evidence" value="ECO:0007669"/>
    <property type="project" value="TreeGrafter"/>
</dbReference>
<dbReference type="InterPro" id="IPR031168">
    <property type="entry name" value="G_TrmE"/>
</dbReference>
<evidence type="ECO:0000256" key="6">
    <source>
        <dbReference type="ARBA" id="ARBA00022958"/>
    </source>
</evidence>
<keyword evidence="3 8" id="KW-0479">Metal-binding</keyword>
<keyword evidence="5 8" id="KW-0378">Hydrolase</keyword>
<keyword evidence="8" id="KW-0963">Cytoplasm</keyword>
<dbReference type="Pfam" id="PF01926">
    <property type="entry name" value="MMR_HSR1"/>
    <property type="match status" value="1"/>
</dbReference>
<dbReference type="InterPro" id="IPR027417">
    <property type="entry name" value="P-loop_NTPase"/>
</dbReference>
<sequence>MGDTIFALSTAFSKSGIAVIRISGPNSLKVLEHFSIRKEIKPRVATFAKLYDKDHQLIDEGIILHFPAPNSFTGEDIIELQLHGSKVVIKTVLEELSKIFVMAKPGEFSLRAFLNNKLSLTAAEGLADLIDAETKVQAKQALRQMSGELDALYQEWRQKLVNLQSNVEAYIDFPEDIEDSVLRELSKEIQNLISSLKNHLNDERKGERLREGLHVVIIGEPNVGKSTLFNCLAKRDIAITSQYAGTTRDVLEAHVDIGGYPIIISDTAGIRSSSDPIECEGIARAKKRASAADIRIALFDKINNLNCETLSLVDEQTICIISKADSQDSNFLPINGMNFLPISVHKNKGINRLIELIKDKAQAMLTCNDGPVITRQRHRNCVQKALEYLLIFDNKKPIELISEDLRLATRELGKIVGAIGADEILDSIFSKFCLGK</sequence>
<dbReference type="Pfam" id="PF10396">
    <property type="entry name" value="TrmE_N"/>
    <property type="match status" value="1"/>
</dbReference>
<feature type="binding site" evidence="8">
    <location>
        <position position="117"/>
    </location>
    <ligand>
        <name>(6S)-5-formyl-5,6,7,8-tetrahydrofolate</name>
        <dbReference type="ChEBI" id="CHEBI:57457"/>
    </ligand>
</feature>
<evidence type="ECO:0000256" key="7">
    <source>
        <dbReference type="ARBA" id="ARBA00023134"/>
    </source>
</evidence>
<keyword evidence="4 8" id="KW-0547">Nucleotide-binding</keyword>
<dbReference type="Pfam" id="PF12631">
    <property type="entry name" value="MnmE_helical"/>
    <property type="match status" value="1"/>
</dbReference>
<feature type="binding site" evidence="8">
    <location>
        <position position="226"/>
    </location>
    <ligand>
        <name>Mg(2+)</name>
        <dbReference type="ChEBI" id="CHEBI:18420"/>
    </ligand>
</feature>
<organism evidence="11 12">
    <name type="scientific">Candidatus Mesenet longicola</name>
    <dbReference type="NCBI Taxonomy" id="1892558"/>
    <lineage>
        <taxon>Bacteria</taxon>
        <taxon>Pseudomonadati</taxon>
        <taxon>Pseudomonadota</taxon>
        <taxon>Alphaproteobacteria</taxon>
        <taxon>Rickettsiales</taxon>
        <taxon>Anaplasmataceae</taxon>
        <taxon>Candidatus Mesenet</taxon>
    </lineage>
</organism>
<dbReference type="CDD" id="cd04164">
    <property type="entry name" value="trmE"/>
    <property type="match status" value="1"/>
</dbReference>
<comment type="subunit">
    <text evidence="8">Homodimer. Heterotetramer of two MnmE and two MnmG subunits.</text>
</comment>
<evidence type="ECO:0000256" key="4">
    <source>
        <dbReference type="ARBA" id="ARBA00022741"/>
    </source>
</evidence>
<dbReference type="GO" id="GO:0005525">
    <property type="term" value="F:GTP binding"/>
    <property type="evidence" value="ECO:0007669"/>
    <property type="project" value="UniProtKB-UniRule"/>
</dbReference>
<dbReference type="InterPro" id="IPR027368">
    <property type="entry name" value="MnmE_dom2"/>
</dbReference>
<feature type="domain" description="TrmE-type G" evidence="10">
    <location>
        <begin position="212"/>
        <end position="362"/>
    </location>
</feature>
<evidence type="ECO:0000256" key="3">
    <source>
        <dbReference type="ARBA" id="ARBA00022723"/>
    </source>
</evidence>
<dbReference type="FunFam" id="3.30.1360.120:FF:000007">
    <property type="entry name" value="tRNA modification GTPase GTPBP3, mitochondrial"/>
    <property type="match status" value="1"/>
</dbReference>
<comment type="caution">
    <text evidence="8">Lacks conserved residue(s) required for the propagation of feature annotation.</text>
</comment>
<dbReference type="EC" id="3.6.-.-" evidence="8"/>
<dbReference type="InterPro" id="IPR004520">
    <property type="entry name" value="GTPase_MnmE"/>
</dbReference>
<feature type="binding site" evidence="8">
    <location>
        <position position="79"/>
    </location>
    <ligand>
        <name>(6S)-5-formyl-5,6,7,8-tetrahydrofolate</name>
        <dbReference type="ChEBI" id="CHEBI:57457"/>
    </ligand>
</feature>
<evidence type="ECO:0000256" key="5">
    <source>
        <dbReference type="ARBA" id="ARBA00022801"/>
    </source>
</evidence>
<comment type="subcellular location">
    <subcellularLocation>
        <location evidence="8">Cytoplasm</location>
    </subcellularLocation>
</comment>
<dbReference type="GO" id="GO:0046872">
    <property type="term" value="F:metal ion binding"/>
    <property type="evidence" value="ECO:0007669"/>
    <property type="project" value="UniProtKB-KW"/>
</dbReference>
<evidence type="ECO:0000256" key="9">
    <source>
        <dbReference type="RuleBase" id="RU003313"/>
    </source>
</evidence>
<dbReference type="NCBIfam" id="TIGR00450">
    <property type="entry name" value="mnmE_trmE_thdF"/>
    <property type="match status" value="1"/>
</dbReference>
<dbReference type="PANTHER" id="PTHR42714:SF2">
    <property type="entry name" value="TRNA MODIFICATION GTPASE GTPBP3, MITOCHONDRIAL"/>
    <property type="match status" value="1"/>
</dbReference>
<dbReference type="InterPro" id="IPR018948">
    <property type="entry name" value="GTP-bd_TrmE_N"/>
</dbReference>
<dbReference type="NCBIfam" id="NF003661">
    <property type="entry name" value="PRK05291.1-3"/>
    <property type="match status" value="1"/>
</dbReference>
<dbReference type="Gene3D" id="3.30.1360.120">
    <property type="entry name" value="Probable tRNA modification gtpase trme, domain 1"/>
    <property type="match status" value="1"/>
</dbReference>
<comment type="cofactor">
    <cofactor evidence="8">
        <name>K(+)</name>
        <dbReference type="ChEBI" id="CHEBI:29103"/>
    </cofactor>
    <text evidence="8">Binds 1 potassium ion per subunit.</text>
</comment>
<evidence type="ECO:0000256" key="2">
    <source>
        <dbReference type="ARBA" id="ARBA00022694"/>
    </source>
</evidence>
<comment type="caution">
    <text evidence="11">The sequence shown here is derived from an EMBL/GenBank/DDBJ whole genome shotgun (WGS) entry which is preliminary data.</text>
</comment>
<dbReference type="GO" id="GO:0005737">
    <property type="term" value="C:cytoplasm"/>
    <property type="evidence" value="ECO:0007669"/>
    <property type="project" value="UniProtKB-SubCell"/>
</dbReference>
<dbReference type="InterPro" id="IPR027266">
    <property type="entry name" value="TrmE/GcvT-like"/>
</dbReference>
<dbReference type="PROSITE" id="PS51709">
    <property type="entry name" value="G_TRME"/>
    <property type="match status" value="1"/>
</dbReference>
<evidence type="ECO:0000259" key="10">
    <source>
        <dbReference type="PROSITE" id="PS51709"/>
    </source>
</evidence>
<feature type="binding site" evidence="8">
    <location>
        <position position="436"/>
    </location>
    <ligand>
        <name>(6S)-5-formyl-5,6,7,8-tetrahydrofolate</name>
        <dbReference type="ChEBI" id="CHEBI:57457"/>
    </ligand>
</feature>
<keyword evidence="12" id="KW-1185">Reference proteome</keyword>
<gene>
    <name evidence="8 11" type="primary">mnmE</name>
    <name evidence="8" type="synonym">trmE</name>
    <name evidence="11" type="ORF">sL5_04520</name>
</gene>
<dbReference type="InterPro" id="IPR006073">
    <property type="entry name" value="GTP-bd"/>
</dbReference>
<protein>
    <recommendedName>
        <fullName evidence="8">tRNA modification GTPase MnmE</fullName>
        <ecNumber evidence="8">3.6.-.-</ecNumber>
    </recommendedName>
</protein>
<dbReference type="NCBIfam" id="TIGR00231">
    <property type="entry name" value="small_GTP"/>
    <property type="match status" value="1"/>
</dbReference>
<dbReference type="SUPFAM" id="SSF116878">
    <property type="entry name" value="TrmE connector domain"/>
    <property type="match status" value="1"/>
</dbReference>
<keyword evidence="2 8" id="KW-0819">tRNA processing</keyword>
<proteinExistence type="inferred from homology"/>
<dbReference type="GO" id="GO:0003924">
    <property type="term" value="F:GTPase activity"/>
    <property type="evidence" value="ECO:0007669"/>
    <property type="project" value="UniProtKB-UniRule"/>
</dbReference>
<dbReference type="EMBL" id="BNGU01000014">
    <property type="protein sequence ID" value="GHM59459.1"/>
    <property type="molecule type" value="Genomic_DNA"/>
</dbReference>
<dbReference type="HAMAP" id="MF_00379">
    <property type="entry name" value="GTPase_MnmE"/>
    <property type="match status" value="1"/>
</dbReference>
<keyword evidence="6 8" id="KW-0630">Potassium</keyword>
<feature type="binding site" evidence="8">
    <location>
        <begin position="241"/>
        <end position="247"/>
    </location>
    <ligand>
        <name>GTP</name>
        <dbReference type="ChEBI" id="CHEBI:37565"/>
    </ligand>
</feature>
<dbReference type="AlphaFoldDB" id="A0A8J3HUX0"/>
<comment type="function">
    <text evidence="8">Exhibits a very high intrinsic GTPase hydrolysis rate. Involved in the addition of a carboxymethylaminomethyl (cmnm) group at the wobble position (U34) of certain tRNAs, forming tRNA-cmnm(5)s(2)U34.</text>
</comment>
<reference evidence="11 12" key="1">
    <citation type="journal article" date="2021" name="Microb. Ecol.">
        <title>Candidatus Mesenet longicola: Novel Endosymbionts of Brontispa longissima that Induce Cytoplasmic Incompatibility.</title>
        <authorList>
            <person name="Takano S."/>
            <person name="Gotoh Y."/>
            <person name="Hayashi T."/>
        </authorList>
    </citation>
    <scope>NUCLEOTIDE SEQUENCE [LARGE SCALE GENOMIC DNA]</scope>
    <source>
        <strain evidence="11">L5</strain>
    </source>
</reference>
<comment type="similarity">
    <text evidence="1 8 9">Belongs to the TRAFAC class TrmE-Era-EngA-EngB-Septin-like GTPase superfamily. TrmE GTPase family.</text>
</comment>
<dbReference type="CDD" id="cd14858">
    <property type="entry name" value="TrmE_N"/>
    <property type="match status" value="1"/>
</dbReference>
<evidence type="ECO:0000313" key="11">
    <source>
        <dbReference type="EMBL" id="GHM59459.1"/>
    </source>
</evidence>
<dbReference type="InterPro" id="IPR005225">
    <property type="entry name" value="Small_GTP-bd"/>
</dbReference>
<evidence type="ECO:0000313" key="12">
    <source>
        <dbReference type="Proteomes" id="UP000637906"/>
    </source>
</evidence>
<dbReference type="Proteomes" id="UP000637906">
    <property type="component" value="Unassembled WGS sequence"/>
</dbReference>
<dbReference type="Gene3D" id="1.20.120.430">
    <property type="entry name" value="tRNA modification GTPase MnmE domain 2"/>
    <property type="match status" value="1"/>
</dbReference>
<keyword evidence="8" id="KW-0460">Magnesium</keyword>
<dbReference type="PANTHER" id="PTHR42714">
    <property type="entry name" value="TRNA MODIFICATION GTPASE GTPBP3"/>
    <property type="match status" value="1"/>
</dbReference>
<dbReference type="Gene3D" id="3.40.50.300">
    <property type="entry name" value="P-loop containing nucleotide triphosphate hydrolases"/>
    <property type="match status" value="1"/>
</dbReference>
<evidence type="ECO:0000256" key="1">
    <source>
        <dbReference type="ARBA" id="ARBA00011043"/>
    </source>
</evidence>
<keyword evidence="7 8" id="KW-0342">GTP-binding</keyword>
<feature type="binding site" evidence="8">
    <location>
        <begin position="266"/>
        <end position="269"/>
    </location>
    <ligand>
        <name>GTP</name>
        <dbReference type="ChEBI" id="CHEBI:37565"/>
    </ligand>
</feature>
<feature type="binding site" evidence="8">
    <location>
        <position position="21"/>
    </location>
    <ligand>
        <name>(6S)-5-formyl-5,6,7,8-tetrahydrofolate</name>
        <dbReference type="ChEBI" id="CHEBI:57457"/>
    </ligand>
</feature>
<dbReference type="GO" id="GO:0002098">
    <property type="term" value="P:tRNA wobble uridine modification"/>
    <property type="evidence" value="ECO:0007669"/>
    <property type="project" value="TreeGrafter"/>
</dbReference>
<evidence type="ECO:0000256" key="8">
    <source>
        <dbReference type="HAMAP-Rule" id="MF_00379"/>
    </source>
</evidence>
<accession>A0A8J3HUX0</accession>
<name>A0A8J3HUX0_9RICK</name>
<feature type="binding site" evidence="8">
    <location>
        <position position="247"/>
    </location>
    <ligand>
        <name>Mg(2+)</name>
        <dbReference type="ChEBI" id="CHEBI:18420"/>
    </ligand>
</feature>
<dbReference type="InterPro" id="IPR025867">
    <property type="entry name" value="MnmE_helical"/>
</dbReference>
<dbReference type="SUPFAM" id="SSF52540">
    <property type="entry name" value="P-loop containing nucleoside triphosphate hydrolases"/>
    <property type="match status" value="1"/>
</dbReference>
<feature type="binding site" evidence="8">
    <location>
        <begin position="222"/>
        <end position="227"/>
    </location>
    <ligand>
        <name>GTP</name>
        <dbReference type="ChEBI" id="CHEBI:37565"/>
    </ligand>
</feature>